<feature type="transmembrane region" description="Helical" evidence="7">
    <location>
        <begin position="203"/>
        <end position="225"/>
    </location>
</feature>
<keyword evidence="4 7" id="KW-0812">Transmembrane</keyword>
<comment type="subcellular location">
    <subcellularLocation>
        <location evidence="1 7">Cell membrane</location>
        <topology evidence="1 7">Multi-pass membrane protein</topology>
    </subcellularLocation>
</comment>
<evidence type="ECO:0000256" key="3">
    <source>
        <dbReference type="ARBA" id="ARBA00022475"/>
    </source>
</evidence>
<dbReference type="EMBL" id="MWMH01000007">
    <property type="protein sequence ID" value="OOP71839.1"/>
    <property type="molecule type" value="Genomic_DNA"/>
</dbReference>
<protein>
    <submittedName>
        <fullName evidence="8">ABC transporter permease</fullName>
    </submittedName>
</protein>
<dbReference type="InterPro" id="IPR000515">
    <property type="entry name" value="MetI-like"/>
</dbReference>
<dbReference type="AlphaFoldDB" id="A0A1B9BFS9"/>
<evidence type="ECO:0000256" key="6">
    <source>
        <dbReference type="ARBA" id="ARBA00023136"/>
    </source>
</evidence>
<gene>
    <name evidence="8" type="ORF">CBEIBR21_19810</name>
</gene>
<dbReference type="CDD" id="cd06261">
    <property type="entry name" value="TM_PBP2"/>
    <property type="match status" value="1"/>
</dbReference>
<dbReference type="Gene3D" id="1.10.3720.10">
    <property type="entry name" value="MetI-like"/>
    <property type="match status" value="1"/>
</dbReference>
<evidence type="ECO:0000256" key="5">
    <source>
        <dbReference type="ARBA" id="ARBA00022989"/>
    </source>
</evidence>
<dbReference type="PROSITE" id="PS50928">
    <property type="entry name" value="ABC_TM1"/>
    <property type="match status" value="1"/>
</dbReference>
<dbReference type="PANTHER" id="PTHR30193:SF37">
    <property type="entry name" value="INNER MEMBRANE ABC TRANSPORTER PERMEASE PROTEIN YCJO"/>
    <property type="match status" value="1"/>
</dbReference>
<evidence type="ECO:0000256" key="7">
    <source>
        <dbReference type="RuleBase" id="RU363032"/>
    </source>
</evidence>
<comment type="caution">
    <text evidence="8">The sequence shown here is derived from an EMBL/GenBank/DDBJ whole genome shotgun (WGS) entry which is preliminary data.</text>
</comment>
<proteinExistence type="inferred from homology"/>
<evidence type="ECO:0000313" key="8">
    <source>
        <dbReference type="EMBL" id="OOP71839.1"/>
    </source>
</evidence>
<keyword evidence="3" id="KW-1003">Cell membrane</keyword>
<dbReference type="GO" id="GO:0005886">
    <property type="term" value="C:plasma membrane"/>
    <property type="evidence" value="ECO:0007669"/>
    <property type="project" value="UniProtKB-SubCell"/>
</dbReference>
<dbReference type="SUPFAM" id="SSF161098">
    <property type="entry name" value="MetI-like"/>
    <property type="match status" value="1"/>
</dbReference>
<feature type="transmembrane region" description="Helical" evidence="7">
    <location>
        <begin position="164"/>
        <end position="182"/>
    </location>
</feature>
<evidence type="ECO:0000256" key="1">
    <source>
        <dbReference type="ARBA" id="ARBA00004651"/>
    </source>
</evidence>
<feature type="transmembrane region" description="Helical" evidence="7">
    <location>
        <begin position="104"/>
        <end position="125"/>
    </location>
</feature>
<accession>A0A1B9BFS9</accession>
<dbReference type="PANTHER" id="PTHR30193">
    <property type="entry name" value="ABC TRANSPORTER PERMEASE PROTEIN"/>
    <property type="match status" value="1"/>
</dbReference>
<reference evidence="8 9" key="1">
    <citation type="submission" date="2017-02" db="EMBL/GenBank/DDBJ databases">
        <title>Genome sequence of Clostridium beijerinckii Br21.</title>
        <authorList>
            <person name="Fonseca B.C."/>
            <person name="Guazzaroni M.E."/>
            <person name="Riano-Pachon D.M."/>
            <person name="Reginatto V."/>
        </authorList>
    </citation>
    <scope>NUCLEOTIDE SEQUENCE [LARGE SCALE GENOMIC DNA]</scope>
    <source>
        <strain evidence="8 9">Br21</strain>
    </source>
</reference>
<keyword evidence="5 7" id="KW-1133">Transmembrane helix</keyword>
<comment type="similarity">
    <text evidence="7">Belongs to the binding-protein-dependent transport system permease family.</text>
</comment>
<feature type="transmembrane region" description="Helical" evidence="7">
    <location>
        <begin position="12"/>
        <end position="35"/>
    </location>
</feature>
<dbReference type="InterPro" id="IPR051393">
    <property type="entry name" value="ABC_transporter_permease"/>
</dbReference>
<dbReference type="GO" id="GO:0055085">
    <property type="term" value="P:transmembrane transport"/>
    <property type="evidence" value="ECO:0007669"/>
    <property type="project" value="InterPro"/>
</dbReference>
<evidence type="ECO:0000256" key="2">
    <source>
        <dbReference type="ARBA" id="ARBA00022448"/>
    </source>
</evidence>
<dbReference type="InterPro" id="IPR035906">
    <property type="entry name" value="MetI-like_sf"/>
</dbReference>
<organism evidence="8 9">
    <name type="scientific">Clostridium beijerinckii</name>
    <name type="common">Clostridium MP</name>
    <dbReference type="NCBI Taxonomy" id="1520"/>
    <lineage>
        <taxon>Bacteria</taxon>
        <taxon>Bacillati</taxon>
        <taxon>Bacillota</taxon>
        <taxon>Clostridia</taxon>
        <taxon>Eubacteriales</taxon>
        <taxon>Clostridiaceae</taxon>
        <taxon>Clostridium</taxon>
    </lineage>
</organism>
<feature type="transmembrane region" description="Helical" evidence="7">
    <location>
        <begin position="260"/>
        <end position="282"/>
    </location>
</feature>
<dbReference type="RefSeq" id="WP_065419034.1">
    <property type="nucleotide sequence ID" value="NZ_CP144906.1"/>
</dbReference>
<keyword evidence="2 7" id="KW-0813">Transport</keyword>
<dbReference type="Proteomes" id="UP000190959">
    <property type="component" value="Unassembled WGS sequence"/>
</dbReference>
<evidence type="ECO:0000313" key="9">
    <source>
        <dbReference type="Proteomes" id="UP000190959"/>
    </source>
</evidence>
<keyword evidence="6 7" id="KW-0472">Membrane</keyword>
<evidence type="ECO:0000256" key="4">
    <source>
        <dbReference type="ARBA" id="ARBA00022692"/>
    </source>
</evidence>
<feature type="transmembrane region" description="Helical" evidence="7">
    <location>
        <begin position="71"/>
        <end position="92"/>
    </location>
</feature>
<name>A0A1B9BFS9_CLOBE</name>
<dbReference type="Pfam" id="PF00528">
    <property type="entry name" value="BPD_transp_1"/>
    <property type="match status" value="1"/>
</dbReference>
<sequence>MNKKKIYPSYFIWGALIIYGVLFVIPGIIGIAYSFTDWSAYSDKINFVGFDNFKVIFSGNENYMKILGNTLWFTIITTILKNAIGLLLAVLLTKSIKFLNFHRGVMFMPSVLSTLIIGMIFTSILDPKIGILNVFLRGIGLDTLAKQWLTSPQFAFGSVVAVDVWRGIGYIMTIFIAGILSISSEYYEAANIDGATGLQKFRFITFPLILPTLATTTVLNVIYGLKVFDMIYVLTNGGPGKSTTEVLYTIVFKKFGMGQYAIGTALSSVMFVIMVFIGVFMIKMMTKNEVME</sequence>